<reference evidence="1 2" key="1">
    <citation type="journal article" date="2023" name="Science">
        <title>Complex scaffold remodeling in plant triterpene biosynthesis.</title>
        <authorList>
            <person name="De La Pena R."/>
            <person name="Hodgson H."/>
            <person name="Liu J.C."/>
            <person name="Stephenson M.J."/>
            <person name="Martin A.C."/>
            <person name="Owen C."/>
            <person name="Harkess A."/>
            <person name="Leebens-Mack J."/>
            <person name="Jimenez L.E."/>
            <person name="Osbourn A."/>
            <person name="Sattely E.S."/>
        </authorList>
    </citation>
    <scope>NUCLEOTIDE SEQUENCE [LARGE SCALE GENOMIC DNA]</scope>
    <source>
        <strain evidence="2">cv. JPN11</strain>
        <tissue evidence="1">Leaf</tissue>
    </source>
</reference>
<keyword evidence="1" id="KW-0808">Transferase</keyword>
<evidence type="ECO:0000313" key="2">
    <source>
        <dbReference type="Proteomes" id="UP001164539"/>
    </source>
</evidence>
<organism evidence="1 2">
    <name type="scientific">Melia azedarach</name>
    <name type="common">Chinaberry tree</name>
    <dbReference type="NCBI Taxonomy" id="155640"/>
    <lineage>
        <taxon>Eukaryota</taxon>
        <taxon>Viridiplantae</taxon>
        <taxon>Streptophyta</taxon>
        <taxon>Embryophyta</taxon>
        <taxon>Tracheophyta</taxon>
        <taxon>Spermatophyta</taxon>
        <taxon>Magnoliopsida</taxon>
        <taxon>eudicotyledons</taxon>
        <taxon>Gunneridae</taxon>
        <taxon>Pentapetalae</taxon>
        <taxon>rosids</taxon>
        <taxon>malvids</taxon>
        <taxon>Sapindales</taxon>
        <taxon>Meliaceae</taxon>
        <taxon>Melia</taxon>
    </lineage>
</organism>
<dbReference type="Proteomes" id="UP001164539">
    <property type="component" value="Chromosome 6"/>
</dbReference>
<evidence type="ECO:0000313" key="1">
    <source>
        <dbReference type="EMBL" id="KAJ4716420.1"/>
    </source>
</evidence>
<proteinExistence type="predicted"/>
<name>A0ACC1XYT3_MELAZ</name>
<keyword evidence="1" id="KW-0723">Serine/threonine-protein kinase</keyword>
<accession>A0ACC1XYT3</accession>
<protein>
    <submittedName>
        <fullName evidence="1">Serine/threonine protein kinase</fullName>
    </submittedName>
</protein>
<keyword evidence="1" id="KW-0418">Kinase</keyword>
<keyword evidence="2" id="KW-1185">Reference proteome</keyword>
<dbReference type="EMBL" id="CM051399">
    <property type="protein sequence ID" value="KAJ4716420.1"/>
    <property type="molecule type" value="Genomic_DNA"/>
</dbReference>
<sequence>MMQGLHPQQQQLAALLSVALPKDDAASSSSTTTTTTTNKTTIATTTTTSASGSNSEDDDSARLGAISSLHRAILYPHNSVLITHSASFLSQGFSQLLNDKSYSVRQSAAVAYGALCAVVCSIPIGSNGRQNHVMLGSMVDRFIGWALPLLNNVNAGDGTTEVALEGLREFLSVGDVGGIERYALPILKACQELLEDERTSLSLLHRLLGVLTLISLKFSRFFQPHFLDIIDLLLGWALVPDLGESDRRVIMDSFLQFQKHWVGSLQFSLGLLSKFLDDMDVLLQDESHGTPQQFRRLLALLSCFSTVLQSTASGLLEMSLLEQISEPISKMLPRLLGCLSMVGRKFGWSRWIGDSWKCLTLLAEILCERFSIFYPHAVDILFESLEMDSATQTLGMGKITSIQVHGVLKTNLQLLSLQKLGLLPSSVQKILQFDSPISRLRLHPNHLVTGSSAATYIFLLQHCNNEVVQQAVTSLTEELQLLKGLLGKTLAHGEEVDTVADFKSYSKQELFAFIKFDMKVLLTCVSLGGGSNLIGQPDIATLYLTRSEKLVSFIMEKLNPFESPIQASVDLQVHVVKTLEKLIAVEFLSKISFLIGKKASVDIASEKVLNANSFRYGLSALILEHMGKHRDLLVKALHFSSPLGLKIAALEWVKNFCESLISIYENSYEPSGYFGVAANFVFTVLEAASDREPKVRLQVALVLELLLQARLIHPMCFYPIAEVVLERLGDPDIDIKNSFIRLLSHVLPTMMFACGLNDSGTHVTRRPGILMLSNGSNLHWKQVFALKQLDWQLHSQQLVSILSYISQRWKVPLSSWIQRLIHSCRGSKDYVLGQLEETGKISVNDLWLDVKVDEDILERIFSVNNLAGAWWAVHEAARYCIAVRLRTNLGGPTQTFAALERMLLDIAHVLQLDSEQIDGNLSIIGSSGTHLLPMRLLLDFVEALKKNVYNAYEGSAVLPPANRQSSLFFRANKKVCEEWFSRICEPMMNAGLALQCHDATIQYCTLRLQELRNLVSSALKEKSRAQVAENPHNIRGRYSADILRVLHHMALALCKSHESEALIGLQKWISMTFSSLLVDEHQSLNHTGVLGPFSWITGLVYQAEGQYEKAAAHFAHLLQNEESLSSMGSDGVQFAIARIIESYTAVADWKSLESWLLELQTLRAKHAGKSYSGALTTAGNEINAIHSLARFDEGDFQAAWAFLDLTPKSSSELTLDPKLALQRSDQMLLQALLLLTEGKVDRVPHELQKAKAMLDEISSALPLDGLSEAAAHATQLHCIFAFEEGQKFKFNQVKCEQYQSILSSYVQSMQTVINSVHQDCNPWLKVLRVYRTIFPSSLVTLKLYMNLSSLARKQRNLMLANRLNNYLRDHILSCTEERYRELLISNLKYEEILLMYAENKYEDAFANLWSFVHPLMLSSGSIVSDSNDGILKAKACLKLSNWLRRDYPDFNLANIVLKMHTDFNMADVSLLAKGGPSMNDENLSSRPSVGAIMEEIVGTATKLSTQFCSTMGKSWISYACWCFDQARDAFFTPHESVIHACSFSPILSSEIVPERFKLTEDEVVRVQSLVMQVFQKKRDEKGLEGDLDEQNVCVDSVEHSRNDNTVSDLKKQVIDIIESAAGVSSAENSNGECLSSTVGSKLRLCFLRGDVSLGETDLLSLVDSLVDVWRCLRRRRVSLFGHAAHGFIKYLSYSSAKGSNDQFSGLDCESLKQKTGSYVLRATLYVLHILLNYGVELKDTLEPALSKVPLLAWQEVTPQLFARLSTHHEQVVRKQLEGLLIMLAKHSPWSIVYPTLVDVNAYEEKPSEELQHILGCLRELYPGLIQDVQLMINELGNVTVLWEELWLSTLQDLHADVMRRVNVLKEEAARIAENATLSQSEKKKINAAKYSAMMAPIVVALERRLASTSRKPETPHEIWFHEEYGEQLKSAILNFKTPASASALGDVWRPFDNIASSLASHQRKSSVSLSEVAPQLALLSSSDVPMPGLEKQFTASESNQGLTTSLQGIVKIASFSEEVTILSTKTKPKKLVILGSDGKKYTYLLKGREDLRLDARIMQLLQAVNSFLHSSAETRKHSLAIRYYSVTPISGRAGLIQWVDNVISIYSIFKSWQHRVQLAQFSVMGAGNTKSSVPPPIPRPSDMFYGKIIPALKEKGIRRVISRRDWPHDVKRKVLLDLMKEVPRQLLHQELWCASEGFKAFSLKLKRYSGSVAAMSMVGHILGLGDRHLDNILVDFSSGDIVHIDYNVCFDKGQRLKVPEIVPFRLTQTIEATLGLTGIEGTFRANCEAVVGVLRKNKDILLMLLEVFVWDPLIEWTRGDFHDDAAIGGEERKGMELAVSLSLFASRVQEIRVPLQEHHDLLLATLPAVESALERFADVLNQYELASALFYRADQERSNLILHETSAKSMVAEATCNSEKIRASFEVQTREFAQAKALVTEKAQEATTWIEQHGRILDALRSNLIPEINTCLKLSGSLDAFSLISAVLVAGVPFTIVPEPTQVQCHDIDKEVAQLIAELDHGLSSAFIALQAYSLALQRILPLNYLTTSAVHGWAQVLQLSASAPSADILSLARRQAAELIVKIPGDNPDSTKHNYDDLCLKVETFGVEIENVEKECTELVNSIGSETESKAKDRFLSAFMKYMKSAGLLRKEDANFSYQSGQLKYDGTKGVRLREWDENKDKVLSVLNIAVSSLYDEVKRKVLDIFRNSGGGMKGNNRLQLDFGSIFCEFEEQVEKCILVAGFVNELWQSIGWDVPNDNTDDYPKYHFERNWASIFKNSLLACKSLVRQMTEIVLPDVMRSAISFNSEVMDAFGLISQIRGSIDTALEQLVEVELEKASLVELEQSYFVKVGLITEQQLALEEAAVKGRDNLSWEEAEELASQEEACRAELNQLHQTWNQRDIRSSSLMKQEADIRNALVSSEHHFQSVISAEEFREPHILRSKALLAIVVKPFSELEAVDKTLASFSGSFASNAYGTPKLADLISSGRSISECIWNFGSLLDSHSFFIWKMGIVDSFLDSCVHDVASSVDQNLGFDQLFNVVKKKLEIQLQEHIGLYLKELVAPSLLAFLDKEIEHLGKLTEGTKEVTANDVRQDTGAVRRVQLLLEEYCNAHETARAARSAAALMKRQVNELREALHKTSLEIIQMEWMYDATLTPSYNSRIIFQKFFPSDDNIYPIILNLSRSKLLESLQSAVSKIARSVESLQACERTSLTAEGQLERAMGWACGGPNSTAAGNSSTKTSGIPPEFHDHLMRRRQLLWEAREKASDIVKICMSILDFETSRDGIFQIPGEIYPLRGGGDGRTWQQAFLNAITKLEVAHHSFTRAEQEWKLAQSSMEAASSGLYSATNELCIASLKAKSASGDLQNTVLTMRDCAYEASVALSAFSRVSRGHTALTSESGSMLEEVLAITEDLHDVHSLGKDAAAVHHSLMEDLSKANSILLPLESVLSKDVAAMTEAMTSERETKMEVSPIHGQAIYQSYCLRVREACQIFKPLLPSLMFSVNGLYSMLTRLARTASLHAGNLHKALEGLGESQEVKSQGISLSRPDLAASDSTQFDDKGREDFSRSDSGSTKDDFLGVTGLSFQDKGWISPPDSIYSSSLESDITSGEASLADSSNNPAELLGQHSRGPNQREETYLPNSLPSSQTDFQEISDSGRPMFNHLEMNNSDSGSVKSIIDEANEYHGAQELTADETASVPVGSSQPLNKDLEVKFSVKDEVPSVNTVKIEEENNEDAIRNTVAVNRAARGKNAYAMSVLRRIEMKLDGRDVAENRDLSIAEQVDYLLKQATSVDNLCNMYEGWTPWI</sequence>
<gene>
    <name evidence="1" type="ORF">OWV82_011443</name>
</gene>
<comment type="caution">
    <text evidence="1">The sequence shown here is derived from an EMBL/GenBank/DDBJ whole genome shotgun (WGS) entry which is preliminary data.</text>
</comment>